<name>A0ABD5Q4T0_9EURY</name>
<evidence type="ECO:0000313" key="2">
    <source>
        <dbReference type="EMBL" id="MFC4825722.1"/>
    </source>
</evidence>
<sequence>MTSKRANAVTVVVALFVVGSCGSVVLAATGATGADTAGSATEGNAIAVQEENETTTATETTAAAGETTTDFVNLDDADITFDNQTSNGTAVNVTQAVLPEGGFVTVHLAQNVTGNFTTLVDSEMIGQRIGNSTYLEPGLNENVTIRLDQMVTESQMLIAVLHRDTNGNQQFDPALERVETTPAQTADATATPAAEQVDAVYTQDPGDEPIAGTAFVRVEDGGGAVGTTTAANETTTEAA</sequence>
<organism evidence="2 3">
    <name type="scientific">Halorussus aquaticus</name>
    <dbReference type="NCBI Taxonomy" id="2953748"/>
    <lineage>
        <taxon>Archaea</taxon>
        <taxon>Methanobacteriati</taxon>
        <taxon>Methanobacteriota</taxon>
        <taxon>Stenosarchaea group</taxon>
        <taxon>Halobacteria</taxon>
        <taxon>Halobacteriales</taxon>
        <taxon>Haladaptataceae</taxon>
        <taxon>Halorussus</taxon>
    </lineage>
</organism>
<dbReference type="PROSITE" id="PS51257">
    <property type="entry name" value="PROKAR_LIPOPROTEIN"/>
    <property type="match status" value="1"/>
</dbReference>
<keyword evidence="3" id="KW-1185">Reference proteome</keyword>
<accession>A0ABD5Q4T0</accession>
<dbReference type="EMBL" id="JBHSHT010000002">
    <property type="protein sequence ID" value="MFC4825722.1"/>
    <property type="molecule type" value="Genomic_DNA"/>
</dbReference>
<dbReference type="AlphaFoldDB" id="A0ABD5Q4T0"/>
<dbReference type="GeneID" id="73043553"/>
<comment type="caution">
    <text evidence="2">The sequence shown here is derived from an EMBL/GenBank/DDBJ whole genome shotgun (WGS) entry which is preliminary data.</text>
</comment>
<dbReference type="RefSeq" id="WP_254268637.1">
    <property type="nucleotide sequence ID" value="NZ_CP100400.1"/>
</dbReference>
<protein>
    <recommendedName>
        <fullName evidence="1">DUF7282 domain-containing protein</fullName>
    </recommendedName>
</protein>
<feature type="domain" description="DUF7282" evidence="1">
    <location>
        <begin position="77"/>
        <end position="191"/>
    </location>
</feature>
<evidence type="ECO:0000313" key="3">
    <source>
        <dbReference type="Proteomes" id="UP001595945"/>
    </source>
</evidence>
<evidence type="ECO:0000259" key="1">
    <source>
        <dbReference type="Pfam" id="PF23951"/>
    </source>
</evidence>
<gene>
    <name evidence="2" type="ORF">ACFO9K_15810</name>
</gene>
<dbReference type="Proteomes" id="UP001595945">
    <property type="component" value="Unassembled WGS sequence"/>
</dbReference>
<proteinExistence type="predicted"/>
<dbReference type="Pfam" id="PF23951">
    <property type="entry name" value="DUF7282"/>
    <property type="match status" value="1"/>
</dbReference>
<reference evidence="2 3" key="1">
    <citation type="journal article" date="2019" name="Int. J. Syst. Evol. Microbiol.">
        <title>The Global Catalogue of Microorganisms (GCM) 10K type strain sequencing project: providing services to taxonomists for standard genome sequencing and annotation.</title>
        <authorList>
            <consortium name="The Broad Institute Genomics Platform"/>
            <consortium name="The Broad Institute Genome Sequencing Center for Infectious Disease"/>
            <person name="Wu L."/>
            <person name="Ma J."/>
        </authorList>
    </citation>
    <scope>NUCLEOTIDE SEQUENCE [LARGE SCALE GENOMIC DNA]</scope>
    <source>
        <strain evidence="2 3">XZYJ18</strain>
    </source>
</reference>
<dbReference type="InterPro" id="IPR055706">
    <property type="entry name" value="Slg1/2_DUF7282"/>
</dbReference>